<dbReference type="Proteomes" id="UP000094652">
    <property type="component" value="Chromosome"/>
</dbReference>
<proteinExistence type="predicted"/>
<evidence type="ECO:0008006" key="3">
    <source>
        <dbReference type="Google" id="ProtNLM"/>
    </source>
</evidence>
<organism evidence="1 2">
    <name type="scientific">Clostridium taeniosporum</name>
    <dbReference type="NCBI Taxonomy" id="394958"/>
    <lineage>
        <taxon>Bacteria</taxon>
        <taxon>Bacillati</taxon>
        <taxon>Bacillota</taxon>
        <taxon>Clostridia</taxon>
        <taxon>Eubacteriales</taxon>
        <taxon>Clostridiaceae</taxon>
        <taxon>Clostridium</taxon>
    </lineage>
</organism>
<dbReference type="AlphaFoldDB" id="A0A1D7XHQ5"/>
<dbReference type="RefSeq" id="WP_069678770.1">
    <property type="nucleotide sequence ID" value="NZ_CP017253.2"/>
</dbReference>
<dbReference type="SUPFAM" id="SSF143842">
    <property type="entry name" value="YwmB-like"/>
    <property type="match status" value="1"/>
</dbReference>
<reference evidence="2" key="1">
    <citation type="submission" date="2016-09" db="EMBL/GenBank/DDBJ databases">
        <title>Genomics of Clostridium taeniosporum, an organism which forms endospores with ribbon-like appendages.</title>
        <authorList>
            <person name="Walker J.R."/>
        </authorList>
    </citation>
    <scope>NUCLEOTIDE SEQUENCE [LARGE SCALE GENOMIC DNA]</scope>
    <source>
        <strain evidence="2">1/k</strain>
    </source>
</reference>
<dbReference type="STRING" id="394958.BGI42_02270"/>
<gene>
    <name evidence="1" type="ORF">BGI42_02270</name>
</gene>
<protein>
    <recommendedName>
        <fullName evidence="3">TATA-box binding protein</fullName>
    </recommendedName>
</protein>
<name>A0A1D7XHQ5_9CLOT</name>
<accession>A0A1D7XHQ5</accession>
<evidence type="ECO:0000313" key="2">
    <source>
        <dbReference type="Proteomes" id="UP000094652"/>
    </source>
</evidence>
<dbReference type="EMBL" id="CP017253">
    <property type="protein sequence ID" value="AOR22609.1"/>
    <property type="molecule type" value="Genomic_DNA"/>
</dbReference>
<keyword evidence="2" id="KW-1185">Reference proteome</keyword>
<dbReference type="KEGG" id="ctae:BGI42_02270"/>
<evidence type="ECO:0000313" key="1">
    <source>
        <dbReference type="EMBL" id="AOR22609.1"/>
    </source>
</evidence>
<dbReference type="InterPro" id="IPR036209">
    <property type="entry name" value="YwmB-like_sf"/>
</dbReference>
<sequence length="212" mass="25090">MKFKYCLFFLILFLIFNISSISAKEISNDYFYNLEKNITNESKFEENGIKLQFKTKKSIEKEHLFLKQYLISRLNGKYTNVDDKSFKISNEKINAWVNLWNIKDYTYVEITLININSEYNTKHLEELVENIKKTDIKDIQIFLYYKGMIDNSKSLEDFRELKSLEDLNVLNINNGYTGTGNSKLGRKMNFALVRYNDKSHIIIGTPIIFTTY</sequence>
<dbReference type="OrthoDB" id="1934444at2"/>